<evidence type="ECO:0000313" key="12">
    <source>
        <dbReference type="Proteomes" id="UP000295685"/>
    </source>
</evidence>
<feature type="transmembrane region" description="Helical" evidence="7">
    <location>
        <begin position="155"/>
        <end position="174"/>
    </location>
</feature>
<evidence type="ECO:0000313" key="10">
    <source>
        <dbReference type="EMBL" id="TEA01786.1"/>
    </source>
</evidence>
<organism evidence="9 12">
    <name type="scientific">Mycobacteroides salmoniphilum</name>
    <dbReference type="NCBI Taxonomy" id="404941"/>
    <lineage>
        <taxon>Bacteria</taxon>
        <taxon>Bacillati</taxon>
        <taxon>Actinomycetota</taxon>
        <taxon>Actinomycetes</taxon>
        <taxon>Mycobacteriales</taxon>
        <taxon>Mycobacteriaceae</taxon>
        <taxon>Mycobacteroides</taxon>
    </lineage>
</organism>
<evidence type="ECO:0000256" key="3">
    <source>
        <dbReference type="ARBA" id="ARBA00022692"/>
    </source>
</evidence>
<reference evidence="11 12" key="1">
    <citation type="journal article" date="2019" name="Sci. Rep.">
        <title>Extended insight into the Mycobacterium chelonae-abscessus complex through whole genome sequencing of Mycobacterium salmoniphilum outbreak and Mycobacterium salmoniphilum-like strains.</title>
        <authorList>
            <person name="Behra P.R.K."/>
            <person name="Das S."/>
            <person name="Pettersson B.M.F."/>
            <person name="Shirreff L."/>
            <person name="DuCote T."/>
            <person name="Jacobsson K.G."/>
            <person name="Ennis D.G."/>
            <person name="Kirsebom L.A."/>
        </authorList>
    </citation>
    <scope>NUCLEOTIDE SEQUENCE [LARGE SCALE GENOMIC DNA]</scope>
    <source>
        <strain evidence="10 11">CCUG 60883</strain>
        <strain evidence="9 12">CCUG 60885</strain>
    </source>
</reference>
<dbReference type="InterPro" id="IPR051791">
    <property type="entry name" value="Pra-immunoreactive"/>
</dbReference>
<name>A0A4R8SJU4_9MYCO</name>
<dbReference type="Pfam" id="PF06271">
    <property type="entry name" value="RDD"/>
    <property type="match status" value="1"/>
</dbReference>
<dbReference type="EMBL" id="PECM01000010">
    <property type="protein sequence ID" value="TEA01786.1"/>
    <property type="molecule type" value="Genomic_DNA"/>
</dbReference>
<dbReference type="RefSeq" id="WP_078360967.1">
    <property type="nucleotide sequence ID" value="NZ_PECK01000002.1"/>
</dbReference>
<dbReference type="Proteomes" id="UP000294844">
    <property type="component" value="Unassembled WGS sequence"/>
</dbReference>
<protein>
    <submittedName>
        <fullName evidence="9">RDD family protein</fullName>
    </submittedName>
</protein>
<evidence type="ECO:0000256" key="1">
    <source>
        <dbReference type="ARBA" id="ARBA00004651"/>
    </source>
</evidence>
<keyword evidence="2" id="KW-1003">Cell membrane</keyword>
<feature type="region of interest" description="Disordered" evidence="6">
    <location>
        <begin position="1"/>
        <end position="22"/>
    </location>
</feature>
<evidence type="ECO:0000313" key="11">
    <source>
        <dbReference type="Proteomes" id="UP000294844"/>
    </source>
</evidence>
<sequence>MTEVPPPSPQDPGGYPPPPPAAGAPALPGGNFDVWIKRVGAFLIDNLIVGVLYGIGYGIAIATAEKQTISTGVYEGDPFSGGGVTYGSDAEVFSFSGLGVAAVTIFGLIALVFALWNLKKQGDTGSTVGKNLLGIQVLGETTGQPIGFGMSFVRALAHFVDAIICYIGFLLPLFTPKRQTIADMLVKTVVVPK</sequence>
<dbReference type="AlphaFoldDB" id="A0A4R8SJU4"/>
<comment type="caution">
    <text evidence="9">The sequence shown here is derived from an EMBL/GenBank/DDBJ whole genome shotgun (WGS) entry which is preliminary data.</text>
</comment>
<gene>
    <name evidence="10" type="ORF">CCUG60883_04325</name>
    <name evidence="9" type="ORF">CCUG60885_01105</name>
</gene>
<evidence type="ECO:0000256" key="5">
    <source>
        <dbReference type="ARBA" id="ARBA00023136"/>
    </source>
</evidence>
<dbReference type="EMBL" id="PECK01000002">
    <property type="protein sequence ID" value="TDZ97556.1"/>
    <property type="molecule type" value="Genomic_DNA"/>
</dbReference>
<dbReference type="PANTHER" id="PTHR36115">
    <property type="entry name" value="PROLINE-RICH ANTIGEN HOMOLOG-RELATED"/>
    <property type="match status" value="1"/>
</dbReference>
<dbReference type="Proteomes" id="UP000295685">
    <property type="component" value="Unassembled WGS sequence"/>
</dbReference>
<proteinExistence type="predicted"/>
<feature type="transmembrane region" description="Helical" evidence="7">
    <location>
        <begin position="92"/>
        <end position="116"/>
    </location>
</feature>
<evidence type="ECO:0000256" key="6">
    <source>
        <dbReference type="SAM" id="MobiDB-lite"/>
    </source>
</evidence>
<keyword evidence="5 7" id="KW-0472">Membrane</keyword>
<evidence type="ECO:0000313" key="9">
    <source>
        <dbReference type="EMBL" id="TDZ97556.1"/>
    </source>
</evidence>
<accession>A0A4R8SJU4</accession>
<dbReference type="GO" id="GO:0005886">
    <property type="term" value="C:plasma membrane"/>
    <property type="evidence" value="ECO:0007669"/>
    <property type="project" value="UniProtKB-SubCell"/>
</dbReference>
<keyword evidence="4 7" id="KW-1133">Transmembrane helix</keyword>
<dbReference type="InterPro" id="IPR010432">
    <property type="entry name" value="RDD"/>
</dbReference>
<feature type="domain" description="RDD" evidence="8">
    <location>
        <begin position="35"/>
        <end position="186"/>
    </location>
</feature>
<dbReference type="OrthoDB" id="9793824at2"/>
<evidence type="ECO:0000256" key="7">
    <source>
        <dbReference type="SAM" id="Phobius"/>
    </source>
</evidence>
<dbReference type="PANTHER" id="PTHR36115:SF6">
    <property type="entry name" value="PROLINE-RICH ANTIGEN HOMOLOG"/>
    <property type="match status" value="1"/>
</dbReference>
<keyword evidence="3 7" id="KW-0812">Transmembrane</keyword>
<evidence type="ECO:0000256" key="2">
    <source>
        <dbReference type="ARBA" id="ARBA00022475"/>
    </source>
</evidence>
<comment type="subcellular location">
    <subcellularLocation>
        <location evidence="1">Cell membrane</location>
        <topology evidence="1">Multi-pass membrane protein</topology>
    </subcellularLocation>
</comment>
<evidence type="ECO:0000259" key="8">
    <source>
        <dbReference type="Pfam" id="PF06271"/>
    </source>
</evidence>
<evidence type="ECO:0000256" key="4">
    <source>
        <dbReference type="ARBA" id="ARBA00022989"/>
    </source>
</evidence>
<keyword evidence="11" id="KW-1185">Reference proteome</keyword>